<dbReference type="Proteomes" id="UP000564378">
    <property type="component" value="Unassembled WGS sequence"/>
</dbReference>
<reference evidence="2 3" key="1">
    <citation type="submission" date="2020-08" db="EMBL/GenBank/DDBJ databases">
        <title>Draft genome sequence of Parasphingopyxis sp. GrpM-11.</title>
        <authorList>
            <person name="Oh J."/>
            <person name="Roh D.-H."/>
        </authorList>
    </citation>
    <scope>NUCLEOTIDE SEQUENCE [LARGE SCALE GENOMIC DNA]</scope>
    <source>
        <strain evidence="2 3">GrpM-11</strain>
    </source>
</reference>
<feature type="compositionally biased region" description="Polar residues" evidence="1">
    <location>
        <begin position="52"/>
        <end position="63"/>
    </location>
</feature>
<proteinExistence type="predicted"/>
<dbReference type="EMBL" id="JACJVJ010000001">
    <property type="protein sequence ID" value="MBC2777066.1"/>
    <property type="molecule type" value="Genomic_DNA"/>
</dbReference>
<feature type="region of interest" description="Disordered" evidence="1">
    <location>
        <begin position="1"/>
        <end position="63"/>
    </location>
</feature>
<keyword evidence="3" id="KW-1185">Reference proteome</keyword>
<name>A0A842HVE7_9SPHN</name>
<comment type="caution">
    <text evidence="2">The sequence shown here is derived from an EMBL/GenBank/DDBJ whole genome shotgun (WGS) entry which is preliminary data.</text>
</comment>
<dbReference type="AlphaFoldDB" id="A0A842HVE7"/>
<organism evidence="2 3">
    <name type="scientific">Parasphingopyxis marina</name>
    <dbReference type="NCBI Taxonomy" id="2761622"/>
    <lineage>
        <taxon>Bacteria</taxon>
        <taxon>Pseudomonadati</taxon>
        <taxon>Pseudomonadota</taxon>
        <taxon>Alphaproteobacteria</taxon>
        <taxon>Sphingomonadales</taxon>
        <taxon>Sphingomonadaceae</taxon>
        <taxon>Parasphingopyxis</taxon>
    </lineage>
</organism>
<evidence type="ECO:0000313" key="3">
    <source>
        <dbReference type="Proteomes" id="UP000564378"/>
    </source>
</evidence>
<protein>
    <submittedName>
        <fullName evidence="2">Uncharacterized protein</fullName>
    </submittedName>
</protein>
<evidence type="ECO:0000256" key="1">
    <source>
        <dbReference type="SAM" id="MobiDB-lite"/>
    </source>
</evidence>
<gene>
    <name evidence="2" type="ORF">H6P80_05460</name>
</gene>
<evidence type="ECO:0000313" key="2">
    <source>
        <dbReference type="EMBL" id="MBC2777066.1"/>
    </source>
</evidence>
<feature type="compositionally biased region" description="Basic and acidic residues" evidence="1">
    <location>
        <begin position="8"/>
        <end position="17"/>
    </location>
</feature>
<sequence length="77" mass="8139">MMAKNKKAKELGEKELDQVTGGEVKQWNLENAWPSKVSGGGANGTADEFLSSGHTTGSNITGTGKSVVTEEIVFVKK</sequence>
<accession>A0A842HVE7</accession>